<sequence length="52" mass="5971">GRTVIEVCLFRQAGSQSPSCILGELRGTEVFRKLHFSSKTRLKAAFKRFNWI</sequence>
<name>A0A7J5ZYC6_AMEME</name>
<protein>
    <submittedName>
        <fullName evidence="1">Uncharacterized protein</fullName>
    </submittedName>
</protein>
<comment type="caution">
    <text evidence="1">The sequence shown here is derived from an EMBL/GenBank/DDBJ whole genome shotgun (WGS) entry which is preliminary data.</text>
</comment>
<proteinExistence type="predicted"/>
<dbReference type="AlphaFoldDB" id="A0A7J5ZYC6"/>
<reference evidence="1 2" key="1">
    <citation type="submission" date="2020-02" db="EMBL/GenBank/DDBJ databases">
        <title>A chromosome-scale genome assembly of the black bullhead catfish (Ameiurus melas).</title>
        <authorList>
            <person name="Wen M."/>
            <person name="Zham M."/>
            <person name="Cabau C."/>
            <person name="Klopp C."/>
            <person name="Donnadieu C."/>
            <person name="Roques C."/>
            <person name="Bouchez O."/>
            <person name="Lampietro C."/>
            <person name="Jouanno E."/>
            <person name="Herpin A."/>
            <person name="Louis A."/>
            <person name="Berthelot C."/>
            <person name="Parey E."/>
            <person name="Roest-Crollius H."/>
            <person name="Braasch I."/>
            <person name="Postlethwait J."/>
            <person name="Robinson-Rechavi M."/>
            <person name="Echchiki A."/>
            <person name="Begum T."/>
            <person name="Montfort J."/>
            <person name="Schartl M."/>
            <person name="Bobe J."/>
            <person name="Guiguen Y."/>
        </authorList>
    </citation>
    <scope>NUCLEOTIDE SEQUENCE [LARGE SCALE GENOMIC DNA]</scope>
    <source>
        <strain evidence="1">M_S1</strain>
        <tissue evidence="1">Blood</tissue>
    </source>
</reference>
<gene>
    <name evidence="1" type="ORF">AMELA_G00242250</name>
</gene>
<feature type="non-terminal residue" evidence="1">
    <location>
        <position position="1"/>
    </location>
</feature>
<organism evidence="1 2">
    <name type="scientific">Ameiurus melas</name>
    <name type="common">Black bullhead</name>
    <name type="synonym">Silurus melas</name>
    <dbReference type="NCBI Taxonomy" id="219545"/>
    <lineage>
        <taxon>Eukaryota</taxon>
        <taxon>Metazoa</taxon>
        <taxon>Chordata</taxon>
        <taxon>Craniata</taxon>
        <taxon>Vertebrata</taxon>
        <taxon>Euteleostomi</taxon>
        <taxon>Actinopterygii</taxon>
        <taxon>Neopterygii</taxon>
        <taxon>Teleostei</taxon>
        <taxon>Ostariophysi</taxon>
        <taxon>Siluriformes</taxon>
        <taxon>Ictaluridae</taxon>
        <taxon>Ameiurus</taxon>
    </lineage>
</organism>
<dbReference type="Proteomes" id="UP000593565">
    <property type="component" value="Unassembled WGS sequence"/>
</dbReference>
<evidence type="ECO:0000313" key="1">
    <source>
        <dbReference type="EMBL" id="KAF4074697.1"/>
    </source>
</evidence>
<accession>A0A7J5ZYC6</accession>
<dbReference type="EMBL" id="JAAGNN010000022">
    <property type="protein sequence ID" value="KAF4074697.1"/>
    <property type="molecule type" value="Genomic_DNA"/>
</dbReference>
<evidence type="ECO:0000313" key="2">
    <source>
        <dbReference type="Proteomes" id="UP000593565"/>
    </source>
</evidence>
<keyword evidence="2" id="KW-1185">Reference proteome</keyword>